<dbReference type="Pfam" id="PF00856">
    <property type="entry name" value="SET"/>
    <property type="match status" value="1"/>
</dbReference>
<feature type="compositionally biased region" description="Polar residues" evidence="1">
    <location>
        <begin position="99"/>
        <end position="108"/>
    </location>
</feature>
<proteinExistence type="predicted"/>
<organism evidence="3 4">
    <name type="scientific">Endozoicomonas lisbonensis</name>
    <dbReference type="NCBI Taxonomy" id="3120522"/>
    <lineage>
        <taxon>Bacteria</taxon>
        <taxon>Pseudomonadati</taxon>
        <taxon>Pseudomonadota</taxon>
        <taxon>Gammaproteobacteria</taxon>
        <taxon>Oceanospirillales</taxon>
        <taxon>Endozoicomonadaceae</taxon>
        <taxon>Endozoicomonas</taxon>
    </lineage>
</organism>
<dbReference type="SUPFAM" id="SSF82199">
    <property type="entry name" value="SET domain"/>
    <property type="match status" value="1"/>
</dbReference>
<feature type="domain" description="SET" evidence="2">
    <location>
        <begin position="132"/>
        <end position="279"/>
    </location>
</feature>
<dbReference type="SMART" id="SM00317">
    <property type="entry name" value="SET"/>
    <property type="match status" value="1"/>
</dbReference>
<name>A0ABV2SKC0_9GAMM</name>
<protein>
    <recommendedName>
        <fullName evidence="2">SET domain-containing protein</fullName>
    </recommendedName>
</protein>
<feature type="region of interest" description="Disordered" evidence="1">
    <location>
        <begin position="43"/>
        <end position="62"/>
    </location>
</feature>
<sequence>MQISGTESPPCSVSEVAAYSQGQNEGHESSVAFGKEVRALLTGPPVENCGTKEHSEPSQFQTKVLPPRIPVHTFIQNAKDQKRIDAGLEIRSLLDRSHTPLTRSQTKPPSGDAPVKVELPDSTEDSSISKAPFVSVRGSEIDGKGAFADKSFAAGEKVGEYTGKIVLSHFCKPHPEHFYVVEIEEEDLERDNIDEKIQYLNNDTFVVWSGVDLKGTPMEFGINGTSTIRYLNHSKEPNVELKIDFKGSEATWSEKDKIKVNVMAIRNINSGEELCFDYLYGNKKRINFKKNLVMDVDDFKGARHTIESILPVAIFGKKGYVIEQGEKRKLCIDQGPIESIIKRIRQTEKVAEKAGVSIDVLNATTRKSFHRSMSEDKWNRYGDFWNYISSDGDRELDNENEQILKELIDDLNNEGEEQEYRLKLLHTTEYFWVVDNMVGDWKTRIKPKTQAIRNTATAAGVTENLLKAEKLSDFHDEKELSDKVWRLCANQWNRLVDEGQGLTDCDRKALKEIRELVSEHSKLSRALKNKLRHTTNVLWAEAGYSVDWQLYASSIEPRTAVSRKKSRKKKRT</sequence>
<keyword evidence="4" id="KW-1185">Reference proteome</keyword>
<dbReference type="RefSeq" id="WP_354008312.1">
    <property type="nucleotide sequence ID" value="NZ_JBEWTA010000001.1"/>
</dbReference>
<accession>A0ABV2SKC0</accession>
<feature type="region of interest" description="Disordered" evidence="1">
    <location>
        <begin position="1"/>
        <end position="31"/>
    </location>
</feature>
<evidence type="ECO:0000313" key="3">
    <source>
        <dbReference type="EMBL" id="MET4758210.1"/>
    </source>
</evidence>
<dbReference type="Gene3D" id="2.170.270.10">
    <property type="entry name" value="SET domain"/>
    <property type="match status" value="1"/>
</dbReference>
<gene>
    <name evidence="3" type="ORF">V5J35_003402</name>
</gene>
<dbReference type="EMBL" id="JBEWTB010000002">
    <property type="protein sequence ID" value="MET4758210.1"/>
    <property type="molecule type" value="Genomic_DNA"/>
</dbReference>
<evidence type="ECO:0000259" key="2">
    <source>
        <dbReference type="PROSITE" id="PS50280"/>
    </source>
</evidence>
<feature type="compositionally biased region" description="Polar residues" evidence="1">
    <location>
        <begin position="1"/>
        <end position="11"/>
    </location>
</feature>
<dbReference type="InterPro" id="IPR046341">
    <property type="entry name" value="SET_dom_sf"/>
</dbReference>
<dbReference type="PROSITE" id="PS50280">
    <property type="entry name" value="SET"/>
    <property type="match status" value="1"/>
</dbReference>
<evidence type="ECO:0000313" key="4">
    <source>
        <dbReference type="Proteomes" id="UP001549366"/>
    </source>
</evidence>
<dbReference type="InterPro" id="IPR001214">
    <property type="entry name" value="SET_dom"/>
</dbReference>
<feature type="region of interest" description="Disordered" evidence="1">
    <location>
        <begin position="95"/>
        <end position="126"/>
    </location>
</feature>
<evidence type="ECO:0000256" key="1">
    <source>
        <dbReference type="SAM" id="MobiDB-lite"/>
    </source>
</evidence>
<dbReference type="Proteomes" id="UP001549366">
    <property type="component" value="Unassembled WGS sequence"/>
</dbReference>
<comment type="caution">
    <text evidence="3">The sequence shown here is derived from an EMBL/GenBank/DDBJ whole genome shotgun (WGS) entry which is preliminary data.</text>
</comment>
<reference evidence="3 4" key="1">
    <citation type="submission" date="2024-06" db="EMBL/GenBank/DDBJ databases">
        <title>Genomic Encyclopedia of Type Strains, Phase V (KMG-V): Genome sequencing to study the core and pangenomes of soil and plant-associated prokaryotes.</title>
        <authorList>
            <person name="Whitman W."/>
        </authorList>
    </citation>
    <scope>NUCLEOTIDE SEQUENCE [LARGE SCALE GENOMIC DNA]</scope>
    <source>
        <strain evidence="3 4">NE40</strain>
    </source>
</reference>